<feature type="domain" description="ABC-2 type transporter transmembrane" evidence="6">
    <location>
        <begin position="19"/>
        <end position="387"/>
    </location>
</feature>
<dbReference type="EMBL" id="FOOY01000003">
    <property type="protein sequence ID" value="SFF95997.1"/>
    <property type="molecule type" value="Genomic_DNA"/>
</dbReference>
<dbReference type="STRING" id="269670.SAMN02982927_00145"/>
<dbReference type="GO" id="GO:0140359">
    <property type="term" value="F:ABC-type transporter activity"/>
    <property type="evidence" value="ECO:0007669"/>
    <property type="project" value="InterPro"/>
</dbReference>
<feature type="transmembrane region" description="Helical" evidence="5">
    <location>
        <begin position="278"/>
        <end position="301"/>
    </location>
</feature>
<keyword evidence="3 5" id="KW-1133">Transmembrane helix</keyword>
<evidence type="ECO:0000256" key="1">
    <source>
        <dbReference type="ARBA" id="ARBA00004141"/>
    </source>
</evidence>
<feature type="transmembrane region" description="Helical" evidence="5">
    <location>
        <begin position="183"/>
        <end position="208"/>
    </location>
</feature>
<feature type="transmembrane region" description="Helical" evidence="5">
    <location>
        <begin position="338"/>
        <end position="356"/>
    </location>
</feature>
<comment type="subcellular location">
    <subcellularLocation>
        <location evidence="1">Membrane</location>
        <topology evidence="1">Multi-pass membrane protein</topology>
    </subcellularLocation>
</comment>
<dbReference type="RefSeq" id="WP_093669075.1">
    <property type="nucleotide sequence ID" value="NZ_FOOY01000003.1"/>
</dbReference>
<feature type="transmembrane region" description="Helical" evidence="5">
    <location>
        <begin position="229"/>
        <end position="258"/>
    </location>
</feature>
<protein>
    <submittedName>
        <fullName evidence="7">ABC-2 type transport system permease protein</fullName>
    </submittedName>
</protein>
<evidence type="ECO:0000259" key="6">
    <source>
        <dbReference type="Pfam" id="PF12698"/>
    </source>
</evidence>
<gene>
    <name evidence="7" type="ORF">SAMN02982927_00145</name>
</gene>
<evidence type="ECO:0000256" key="5">
    <source>
        <dbReference type="SAM" id="Phobius"/>
    </source>
</evidence>
<keyword evidence="2 5" id="KW-0812">Transmembrane</keyword>
<dbReference type="GO" id="GO:0016020">
    <property type="term" value="C:membrane"/>
    <property type="evidence" value="ECO:0007669"/>
    <property type="project" value="UniProtKB-SubCell"/>
</dbReference>
<evidence type="ECO:0000256" key="3">
    <source>
        <dbReference type="ARBA" id="ARBA00022989"/>
    </source>
</evidence>
<keyword evidence="4 5" id="KW-0472">Membrane</keyword>
<dbReference type="PROSITE" id="PS51257">
    <property type="entry name" value="PROKAR_LIPOPROTEIN"/>
    <property type="match status" value="1"/>
</dbReference>
<dbReference type="OrthoDB" id="9768837at2"/>
<dbReference type="Proteomes" id="UP000198752">
    <property type="component" value="Unassembled WGS sequence"/>
</dbReference>
<evidence type="ECO:0000313" key="7">
    <source>
        <dbReference type="EMBL" id="SFF95997.1"/>
    </source>
</evidence>
<keyword evidence="8" id="KW-1185">Reference proteome</keyword>
<name>A0A1I2N2P0_9BACL</name>
<accession>A0A1I2N2P0</accession>
<evidence type="ECO:0000256" key="2">
    <source>
        <dbReference type="ARBA" id="ARBA00022692"/>
    </source>
</evidence>
<organism evidence="7 8">
    <name type="scientific">Sporolactobacillus nakayamae</name>
    <dbReference type="NCBI Taxonomy" id="269670"/>
    <lineage>
        <taxon>Bacteria</taxon>
        <taxon>Bacillati</taxon>
        <taxon>Bacillota</taxon>
        <taxon>Bacilli</taxon>
        <taxon>Bacillales</taxon>
        <taxon>Sporolactobacillaceae</taxon>
        <taxon>Sporolactobacillus</taxon>
    </lineage>
</organism>
<feature type="transmembrane region" description="Helical" evidence="5">
    <location>
        <begin position="368"/>
        <end position="390"/>
    </location>
</feature>
<evidence type="ECO:0000256" key="4">
    <source>
        <dbReference type="ARBA" id="ARBA00023136"/>
    </source>
</evidence>
<evidence type="ECO:0000313" key="8">
    <source>
        <dbReference type="Proteomes" id="UP000198752"/>
    </source>
</evidence>
<dbReference type="Pfam" id="PF12698">
    <property type="entry name" value="ABC2_membrane_3"/>
    <property type="match status" value="1"/>
</dbReference>
<feature type="transmembrane region" description="Helical" evidence="5">
    <location>
        <begin position="313"/>
        <end position="332"/>
    </location>
</feature>
<sequence>MSKFMLLFSQSYTSKLKAKSFYITTLIMLIGVACFFLWPTISGWFATADKPLSIVIVDQTKENAASYFNSNKKISFKTSNHSLKEEENQVLKGKTDALLLLSLKNGDQLNAELQTKKPLELNNQQMLEQQVQSASQLFTIQQLKLTADQAQRIMNQNVQLSQKVISQAAEKGKTSEEKTTATIVSYAVAFIIYLFVLSYLSIISSEVAAEKDSRIMEIIISSTSPVMHLLSRVSGVLALAMTQFAVLIAAALIMARSFQSGKYWDLLNDLFSSLTAGYTAYAIFFFFFACVLYTLMGAVLGSLVNKVQDVGQAVMPVTMMLMVGFFIAISGMSNPDTLLIKIFSYIPFTASMIMPMRIGATDMSLWQALLSLLILGGTIVGLFLFSLRFYRGSVLTYANGSFIKKIKQAILLSK</sequence>
<dbReference type="InterPro" id="IPR013525">
    <property type="entry name" value="ABC2_TM"/>
</dbReference>
<proteinExistence type="predicted"/>
<feature type="transmembrane region" description="Helical" evidence="5">
    <location>
        <begin position="21"/>
        <end position="41"/>
    </location>
</feature>
<dbReference type="AlphaFoldDB" id="A0A1I2N2P0"/>
<reference evidence="8" key="1">
    <citation type="submission" date="2016-10" db="EMBL/GenBank/DDBJ databases">
        <authorList>
            <person name="Varghese N."/>
            <person name="Submissions S."/>
        </authorList>
    </citation>
    <scope>NUCLEOTIDE SEQUENCE [LARGE SCALE GENOMIC DNA]</scope>
    <source>
        <strain evidence="8">ATCC 700379</strain>
    </source>
</reference>